<name>A0AAE3A595_9FIRM</name>
<proteinExistence type="predicted"/>
<sequence length="82" mass="9449">MIMGTGNGFKFVYDLPENIKNVDQLNSLIYDYNYNESQRDELQGQPKLLGFNGPMYNGTKILKSTGEEVVIIRYELPKKQEV</sequence>
<accession>A0AAE3A595</accession>
<protein>
    <submittedName>
        <fullName evidence="1">Uncharacterized protein</fullName>
    </submittedName>
</protein>
<dbReference type="EMBL" id="JAJEPS010000001">
    <property type="protein sequence ID" value="MCC2124814.1"/>
    <property type="molecule type" value="Genomic_DNA"/>
</dbReference>
<evidence type="ECO:0000313" key="1">
    <source>
        <dbReference type="EMBL" id="MCC2124814.1"/>
    </source>
</evidence>
<evidence type="ECO:0000313" key="2">
    <source>
        <dbReference type="Proteomes" id="UP001198220"/>
    </source>
</evidence>
<keyword evidence="2" id="KW-1185">Reference proteome</keyword>
<gene>
    <name evidence="1" type="ORF">LKD36_01320</name>
</gene>
<organism evidence="1 2">
    <name type="scientific">Hominiventricola filiformis</name>
    <dbReference type="NCBI Taxonomy" id="2885352"/>
    <lineage>
        <taxon>Bacteria</taxon>
        <taxon>Bacillati</taxon>
        <taxon>Bacillota</taxon>
        <taxon>Clostridia</taxon>
        <taxon>Lachnospirales</taxon>
        <taxon>Lachnospiraceae</taxon>
        <taxon>Hominiventricola</taxon>
    </lineage>
</organism>
<dbReference type="RefSeq" id="WP_308458368.1">
    <property type="nucleotide sequence ID" value="NZ_JAJEPS010000001.1"/>
</dbReference>
<dbReference type="AlphaFoldDB" id="A0AAE3A595"/>
<comment type="caution">
    <text evidence="1">The sequence shown here is derived from an EMBL/GenBank/DDBJ whole genome shotgun (WGS) entry which is preliminary data.</text>
</comment>
<reference evidence="1 2" key="1">
    <citation type="submission" date="2021-10" db="EMBL/GenBank/DDBJ databases">
        <title>Anaerobic single-cell dispensing facilitates the cultivation of human gut bacteria.</title>
        <authorList>
            <person name="Afrizal A."/>
        </authorList>
    </citation>
    <scope>NUCLEOTIDE SEQUENCE [LARGE SCALE GENOMIC DNA]</scope>
    <source>
        <strain evidence="1 2">CLA-AA-H276</strain>
    </source>
</reference>
<dbReference type="Proteomes" id="UP001198220">
    <property type="component" value="Unassembled WGS sequence"/>
</dbReference>